<dbReference type="EMBL" id="MTYI01000269">
    <property type="protein sequence ID" value="PNP46599.1"/>
    <property type="molecule type" value="Genomic_DNA"/>
</dbReference>
<proteinExistence type="predicted"/>
<dbReference type="AlphaFoldDB" id="A0A2K0TM45"/>
<evidence type="ECO:0000313" key="2">
    <source>
        <dbReference type="EMBL" id="PNP46599.1"/>
    </source>
</evidence>
<evidence type="ECO:0000313" key="3">
    <source>
        <dbReference type="Proteomes" id="UP000236290"/>
    </source>
</evidence>
<dbReference type="Pfam" id="PF20150">
    <property type="entry name" value="2EXR"/>
    <property type="match status" value="1"/>
</dbReference>
<feature type="domain" description="2EXR" evidence="1">
    <location>
        <begin position="3"/>
        <end position="94"/>
    </location>
</feature>
<dbReference type="PANTHER" id="PTHR35910">
    <property type="entry name" value="2EXR DOMAIN-CONTAINING PROTEIN"/>
    <property type="match status" value="1"/>
</dbReference>
<accession>A0A2K0TM45</accession>
<organism evidence="2 3">
    <name type="scientific">Trichoderma harzianum</name>
    <name type="common">Hypocrea lixii</name>
    <dbReference type="NCBI Taxonomy" id="5544"/>
    <lineage>
        <taxon>Eukaryota</taxon>
        <taxon>Fungi</taxon>
        <taxon>Dikarya</taxon>
        <taxon>Ascomycota</taxon>
        <taxon>Pezizomycotina</taxon>
        <taxon>Sordariomycetes</taxon>
        <taxon>Hypocreomycetidae</taxon>
        <taxon>Hypocreales</taxon>
        <taxon>Hypocreaceae</taxon>
        <taxon>Trichoderma</taxon>
    </lineage>
</organism>
<sequence>MSFASLPPELRSRIWSLAVAPRRITKVHAKKSDGSFTKKQRMRGKDILYETTSTPPPALMHVCRESRQQAPYQRAFTAGTEPRWTWVNFELDIFCVSSLYAIGDIVSHRSEVQRLEIRTHDHPDWYESATRYNGLSILFKFESLREVQVVLDPCDLTWGDVFVDWSFGSCPRDNITFLDEGSGLVLTGPQLQMVGDWRMVFSFDSEGNPPDPDRLSDEIEHALDDSWHMTLAQIQELN</sequence>
<protein>
    <recommendedName>
        <fullName evidence="1">2EXR domain-containing protein</fullName>
    </recommendedName>
</protein>
<dbReference type="Proteomes" id="UP000236290">
    <property type="component" value="Unassembled WGS sequence"/>
</dbReference>
<dbReference type="OrthoDB" id="3473305at2759"/>
<dbReference type="PANTHER" id="PTHR35910:SF1">
    <property type="entry name" value="2EXR DOMAIN-CONTAINING PROTEIN"/>
    <property type="match status" value="1"/>
</dbReference>
<comment type="caution">
    <text evidence="2">The sequence shown here is derived from an EMBL/GenBank/DDBJ whole genome shotgun (WGS) entry which is preliminary data.</text>
</comment>
<gene>
    <name evidence="2" type="ORF">THARTR1_10716</name>
</gene>
<name>A0A2K0TM45_TRIHA</name>
<dbReference type="InterPro" id="IPR045518">
    <property type="entry name" value="2EXR"/>
</dbReference>
<evidence type="ECO:0000259" key="1">
    <source>
        <dbReference type="Pfam" id="PF20150"/>
    </source>
</evidence>
<reference evidence="2 3" key="1">
    <citation type="submission" date="2017-02" db="EMBL/GenBank/DDBJ databases">
        <title>Genomes of Trichoderma spp. with biocontrol activity.</title>
        <authorList>
            <person name="Gardiner D."/>
            <person name="Kazan K."/>
            <person name="Vos C."/>
            <person name="Harvey P."/>
        </authorList>
    </citation>
    <scope>NUCLEOTIDE SEQUENCE [LARGE SCALE GENOMIC DNA]</scope>
    <source>
        <strain evidence="2 3">Tr1</strain>
    </source>
</reference>